<dbReference type="InterPro" id="IPR010280">
    <property type="entry name" value="U5_MeTrfase_fam"/>
</dbReference>
<evidence type="ECO:0000256" key="3">
    <source>
        <dbReference type="ARBA" id="ARBA00022691"/>
    </source>
</evidence>
<keyword evidence="1 4" id="KW-0489">Methyltransferase</keyword>
<dbReference type="SUPFAM" id="SSF53335">
    <property type="entry name" value="S-adenosyl-L-methionine-dependent methyltransferases"/>
    <property type="match status" value="1"/>
</dbReference>
<evidence type="ECO:0000256" key="2">
    <source>
        <dbReference type="ARBA" id="ARBA00022679"/>
    </source>
</evidence>
<feature type="active site" description="Nucleophile" evidence="4">
    <location>
        <position position="200"/>
    </location>
</feature>
<feature type="binding site" evidence="4">
    <location>
        <position position="126"/>
    </location>
    <ligand>
        <name>S-adenosyl-L-methionine</name>
        <dbReference type="ChEBI" id="CHEBI:59789"/>
    </ligand>
</feature>
<accession>A0A2T6ZR45</accession>
<comment type="caution">
    <text evidence="6">The sequence shown here is derived from an EMBL/GenBank/DDBJ whole genome shotgun (WGS) entry which is preliminary data.</text>
</comment>
<dbReference type="PROSITE" id="PS51687">
    <property type="entry name" value="SAM_MT_RNA_M5U"/>
    <property type="match status" value="1"/>
</dbReference>
<dbReference type="AlphaFoldDB" id="A0A2T6ZR45"/>
<dbReference type="PROSITE" id="PS01230">
    <property type="entry name" value="TRMA_1"/>
    <property type="match status" value="1"/>
</dbReference>
<dbReference type="OrthoDB" id="10250660at2759"/>
<organism evidence="6 7">
    <name type="scientific">Tuber borchii</name>
    <name type="common">White truffle</name>
    <dbReference type="NCBI Taxonomy" id="42251"/>
    <lineage>
        <taxon>Eukaryota</taxon>
        <taxon>Fungi</taxon>
        <taxon>Dikarya</taxon>
        <taxon>Ascomycota</taxon>
        <taxon>Pezizomycotina</taxon>
        <taxon>Pezizomycetes</taxon>
        <taxon>Pezizales</taxon>
        <taxon>Tuberaceae</taxon>
        <taxon>Tuber</taxon>
    </lineage>
</organism>
<dbReference type="Pfam" id="PF05958">
    <property type="entry name" value="tRNA_U5-meth_tr"/>
    <property type="match status" value="1"/>
</dbReference>
<dbReference type="Proteomes" id="UP000244722">
    <property type="component" value="Unassembled WGS sequence"/>
</dbReference>
<dbReference type="GO" id="GO:0008173">
    <property type="term" value="F:RNA methyltransferase activity"/>
    <property type="evidence" value="ECO:0007669"/>
    <property type="project" value="InterPro"/>
</dbReference>
<evidence type="ECO:0000256" key="1">
    <source>
        <dbReference type="ARBA" id="ARBA00022603"/>
    </source>
</evidence>
<evidence type="ECO:0000256" key="5">
    <source>
        <dbReference type="PROSITE-ProRule" id="PRU10015"/>
    </source>
</evidence>
<dbReference type="EMBL" id="NESQ01000135">
    <property type="protein sequence ID" value="PUU77947.1"/>
    <property type="molecule type" value="Genomic_DNA"/>
</dbReference>
<comment type="similarity">
    <text evidence="4">Belongs to the class I-like SAM-binding methyltransferase superfamily. RNA M5U methyltransferase family.</text>
</comment>
<feature type="binding site" evidence="4">
    <location>
        <position position="61"/>
    </location>
    <ligand>
        <name>S-adenosyl-L-methionine</name>
        <dbReference type="ChEBI" id="CHEBI:59789"/>
    </ligand>
</feature>
<feature type="active site" evidence="5">
    <location>
        <position position="200"/>
    </location>
</feature>
<dbReference type="InterPro" id="IPR030391">
    <property type="entry name" value="MeTrfase_TrmA_CS"/>
</dbReference>
<dbReference type="GO" id="GO:0008757">
    <property type="term" value="F:S-adenosylmethionine-dependent methyltransferase activity"/>
    <property type="evidence" value="ECO:0007669"/>
    <property type="project" value="UniProtKB-ARBA"/>
</dbReference>
<dbReference type="GO" id="GO:0009451">
    <property type="term" value="P:RNA modification"/>
    <property type="evidence" value="ECO:0007669"/>
    <property type="project" value="UniProtKB-ARBA"/>
</dbReference>
<dbReference type="PROSITE" id="PS01231">
    <property type="entry name" value="TRMA_2"/>
    <property type="match status" value="1"/>
</dbReference>
<gene>
    <name evidence="6" type="ORF">B9Z19DRAFT_1127578</name>
</gene>
<evidence type="ECO:0000313" key="7">
    <source>
        <dbReference type="Proteomes" id="UP000244722"/>
    </source>
</evidence>
<reference evidence="6 7" key="1">
    <citation type="submission" date="2017-04" db="EMBL/GenBank/DDBJ databases">
        <title>Draft genome sequence of Tuber borchii Vittad., a whitish edible truffle.</title>
        <authorList>
            <consortium name="DOE Joint Genome Institute"/>
            <person name="Murat C."/>
            <person name="Kuo A."/>
            <person name="Barry K.W."/>
            <person name="Clum A."/>
            <person name="Dockter R.B."/>
            <person name="Fauchery L."/>
            <person name="Iotti M."/>
            <person name="Kohler A."/>
            <person name="Labutti K."/>
            <person name="Lindquist E.A."/>
            <person name="Lipzen A."/>
            <person name="Ohm R.A."/>
            <person name="Wang M."/>
            <person name="Grigoriev I.V."/>
            <person name="Zambonelli A."/>
            <person name="Martin F.M."/>
        </authorList>
    </citation>
    <scope>NUCLEOTIDE SEQUENCE [LARGE SCALE GENOMIC DNA]</scope>
    <source>
        <strain evidence="6 7">Tbo3840</strain>
    </source>
</reference>
<evidence type="ECO:0000313" key="6">
    <source>
        <dbReference type="EMBL" id="PUU77947.1"/>
    </source>
</evidence>
<dbReference type="PANTHER" id="PTHR11061:SF30">
    <property type="entry name" value="TRNA (URACIL(54)-C(5))-METHYLTRANSFERASE"/>
    <property type="match status" value="1"/>
</dbReference>
<dbReference type="STRING" id="42251.A0A2T6ZR45"/>
<name>A0A2T6ZR45_TUBBO</name>
<dbReference type="InterPro" id="IPR029063">
    <property type="entry name" value="SAM-dependent_MTases_sf"/>
</dbReference>
<dbReference type="Gene3D" id="3.40.50.150">
    <property type="entry name" value="Vaccinia Virus protein VP39"/>
    <property type="match status" value="1"/>
</dbReference>
<evidence type="ECO:0000256" key="4">
    <source>
        <dbReference type="PROSITE-ProRule" id="PRU01024"/>
    </source>
</evidence>
<dbReference type="GO" id="GO:0032259">
    <property type="term" value="P:methylation"/>
    <property type="evidence" value="ECO:0007669"/>
    <property type="project" value="UniProtKB-KW"/>
</dbReference>
<proteinExistence type="inferred from homology"/>
<dbReference type="PANTHER" id="PTHR11061">
    <property type="entry name" value="RNA M5U METHYLTRANSFERASE"/>
    <property type="match status" value="1"/>
</dbReference>
<feature type="binding site" evidence="4">
    <location>
        <position position="173"/>
    </location>
    <ligand>
        <name>S-adenosyl-L-methionine</name>
        <dbReference type="ChEBI" id="CHEBI:59789"/>
    </ligand>
</feature>
<feature type="binding site" evidence="4">
    <location>
        <position position="105"/>
    </location>
    <ligand>
        <name>S-adenosyl-L-methionine</name>
        <dbReference type="ChEBI" id="CHEBI:59789"/>
    </ligand>
</feature>
<keyword evidence="3 4" id="KW-0949">S-adenosyl-L-methionine</keyword>
<keyword evidence="7" id="KW-1185">Reference proteome</keyword>
<dbReference type="InterPro" id="IPR030390">
    <property type="entry name" value="MeTrfase_TrmA_AS"/>
</dbReference>
<sequence length="265" mass="29120">MSNSLINEEKLLHSLPFTNPAYREKLLPLVSVVRWPNDSNAQTTEYIGNYKFVNPAGAFFQNNNSILPTFTDYVRSKLHYPIVTTSPDGTKTAHSTPPKYLVDAYCGSGLFTILCGKDLTSVIGVDIAADSIAYASSNAAANNINNARFIAGNAERIFESIDFPGTETSVIIDPPRKGCDKLFLDQLLQFKPKRVVYVSCNVHTQARDLGYILNGGSGYRVDEIRGFDFFPQTHHVEGVAVLTWVGEDEIKGSSEQVDDKSGDGI</sequence>
<dbReference type="GO" id="GO:0006396">
    <property type="term" value="P:RNA processing"/>
    <property type="evidence" value="ECO:0007669"/>
    <property type="project" value="InterPro"/>
</dbReference>
<protein>
    <submittedName>
        <fullName evidence="6">S-adenosyl-L-methionine-dependent methyltransferase</fullName>
    </submittedName>
</protein>
<keyword evidence="2 4" id="KW-0808">Transferase</keyword>